<dbReference type="KEGG" id="run:DR864_18615"/>
<evidence type="ECO:0000313" key="10">
    <source>
        <dbReference type="Proteomes" id="UP000251993"/>
    </source>
</evidence>
<feature type="transmembrane region" description="Helical" evidence="6">
    <location>
        <begin position="437"/>
        <end position="458"/>
    </location>
</feature>
<comment type="subcellular location">
    <subcellularLocation>
        <location evidence="1">Cell membrane</location>
        <topology evidence="1">Multi-pass membrane protein</topology>
    </subcellularLocation>
</comment>
<feature type="domain" description="ABC3 transporter permease C-terminal" evidence="7">
    <location>
        <begin position="301"/>
        <end position="413"/>
    </location>
</feature>
<sequence length="813" mass="91251">MLKNYFKIALRNLLKNKTNTFINITGLSIGMTCCMLIVLYVADELNFDRFWPQGERIYRMALERKYPDRSTKYAIIPASYAQSVRKEIPEIEQSIRVFNFNGEGATLLRHNNKTLEERAFLFADSAFFQVFQIPLIEGAPTKVLSRPNTVVLTQRTARRLFGTVSPIGKFVELVQGPKLEISGVCEDVPTNAHFTFDFLTSTVNLQPADQINHISFSAYTYLLLKPHTQATAVEAKFPKVVEKYAAGEVERNFGVSYKDYVKSGNGYFYFLQPIRNIHLDSNIEAELQPNGSRTLVYLFSVIALFILLIACINFMNLATARSSERAREVGIRKAMGSTKAQLAAQFLTESVLLSVFSFLVSVGLVALFLPSFNNLAGKQLALSYFFNWSLLPFLPALAIFVGLLAGSYPAGVLSAFEPIKVLKGKFLSTRQGYWLRNGLVVFQFSISIILIIGTIIVYSQLNYLQEKELGFTKESIIKLQGVGFLGNKTETFKREVEQISGVESVGGTSSTPGEKQGFFGITFRKNGDNESVTGRGTLVDEQYLQTMCMTMLAGRPFERTFNDSVSVILNEEAVTKLGLTDPIGKQIISPDNFAQQDGPPVFYTIVGVVKNFHFSSLHEKIVPLFILNDRLIRRFNNEIVVRVKSQEAKPLVSQIESIWKRYQPDQPFHYSFLDSDWNALYQSEQVSQRIFGVFSLLAIFIACMGLLGLAIYVIQQRTKEIGIRKVLGASVLSITTLLSKDFIKLVLIAIVIASPIAWYAVDRWLQNFAYRIDIEWWVFVAAGVLSMGIAVLTVSFQSIKAALMNPVKSLKSE</sequence>
<dbReference type="EMBL" id="CP030850">
    <property type="protein sequence ID" value="AXE19604.1"/>
    <property type="molecule type" value="Genomic_DNA"/>
</dbReference>
<evidence type="ECO:0000256" key="6">
    <source>
        <dbReference type="SAM" id="Phobius"/>
    </source>
</evidence>
<feature type="transmembrane region" description="Helical" evidence="6">
    <location>
        <begin position="776"/>
        <end position="796"/>
    </location>
</feature>
<protein>
    <submittedName>
        <fullName evidence="9">ABC transporter permease</fullName>
    </submittedName>
</protein>
<dbReference type="RefSeq" id="WP_114068373.1">
    <property type="nucleotide sequence ID" value="NZ_CP030850.1"/>
</dbReference>
<accession>A0A344TLT3</accession>
<evidence type="ECO:0000313" key="9">
    <source>
        <dbReference type="EMBL" id="AXE19604.1"/>
    </source>
</evidence>
<reference evidence="9 10" key="1">
    <citation type="submission" date="2018-07" db="EMBL/GenBank/DDBJ databases">
        <title>Genome sequencing of Runella.</title>
        <authorList>
            <person name="Baek M.-G."/>
            <person name="Yi H."/>
        </authorList>
    </citation>
    <scope>NUCLEOTIDE SEQUENCE [LARGE SCALE GENOMIC DNA]</scope>
    <source>
        <strain evidence="9 10">HYN0085</strain>
    </source>
</reference>
<dbReference type="Proteomes" id="UP000251993">
    <property type="component" value="Chromosome"/>
</dbReference>
<keyword evidence="5 6" id="KW-0472">Membrane</keyword>
<dbReference type="GO" id="GO:0022857">
    <property type="term" value="F:transmembrane transporter activity"/>
    <property type="evidence" value="ECO:0007669"/>
    <property type="project" value="TreeGrafter"/>
</dbReference>
<keyword evidence="10" id="KW-1185">Reference proteome</keyword>
<evidence type="ECO:0000256" key="4">
    <source>
        <dbReference type="ARBA" id="ARBA00022989"/>
    </source>
</evidence>
<dbReference type="Pfam" id="PF02687">
    <property type="entry name" value="FtsX"/>
    <property type="match status" value="2"/>
</dbReference>
<feature type="transmembrane region" description="Helical" evidence="6">
    <location>
        <begin position="392"/>
        <end position="416"/>
    </location>
</feature>
<feature type="domain" description="ABC3 transporter permease C-terminal" evidence="7">
    <location>
        <begin position="693"/>
        <end position="806"/>
    </location>
</feature>
<evidence type="ECO:0000256" key="2">
    <source>
        <dbReference type="ARBA" id="ARBA00022475"/>
    </source>
</evidence>
<evidence type="ECO:0000259" key="8">
    <source>
        <dbReference type="Pfam" id="PF12704"/>
    </source>
</evidence>
<feature type="transmembrane region" description="Helical" evidence="6">
    <location>
        <begin position="295"/>
        <end position="317"/>
    </location>
</feature>
<feature type="domain" description="MacB-like periplasmic core" evidence="8">
    <location>
        <begin position="20"/>
        <end position="237"/>
    </location>
</feature>
<keyword evidence="3 6" id="KW-0812">Transmembrane</keyword>
<evidence type="ECO:0000256" key="5">
    <source>
        <dbReference type="ARBA" id="ARBA00023136"/>
    </source>
</evidence>
<dbReference type="OrthoDB" id="5933722at2"/>
<dbReference type="PANTHER" id="PTHR30572:SF18">
    <property type="entry name" value="ABC-TYPE MACROLIDE FAMILY EXPORT SYSTEM PERMEASE COMPONENT 2"/>
    <property type="match status" value="1"/>
</dbReference>
<gene>
    <name evidence="9" type="ORF">DR864_18615</name>
</gene>
<dbReference type="InterPro" id="IPR003838">
    <property type="entry name" value="ABC3_permease_C"/>
</dbReference>
<evidence type="ECO:0000256" key="3">
    <source>
        <dbReference type="ARBA" id="ARBA00022692"/>
    </source>
</evidence>
<dbReference type="AlphaFoldDB" id="A0A344TLT3"/>
<evidence type="ECO:0000259" key="7">
    <source>
        <dbReference type="Pfam" id="PF02687"/>
    </source>
</evidence>
<feature type="transmembrane region" description="Helical" evidence="6">
    <location>
        <begin position="742"/>
        <end position="761"/>
    </location>
</feature>
<feature type="transmembrane region" description="Helical" evidence="6">
    <location>
        <begin position="21"/>
        <end position="42"/>
    </location>
</feature>
<evidence type="ECO:0000256" key="1">
    <source>
        <dbReference type="ARBA" id="ARBA00004651"/>
    </source>
</evidence>
<feature type="domain" description="MacB-like periplasmic core" evidence="8">
    <location>
        <begin position="490"/>
        <end position="652"/>
    </location>
</feature>
<dbReference type="InterPro" id="IPR025857">
    <property type="entry name" value="MacB_PCD"/>
</dbReference>
<dbReference type="PANTHER" id="PTHR30572">
    <property type="entry name" value="MEMBRANE COMPONENT OF TRANSPORTER-RELATED"/>
    <property type="match status" value="1"/>
</dbReference>
<feature type="transmembrane region" description="Helical" evidence="6">
    <location>
        <begin position="690"/>
        <end position="714"/>
    </location>
</feature>
<dbReference type="InterPro" id="IPR050250">
    <property type="entry name" value="Macrolide_Exporter_MacB"/>
</dbReference>
<proteinExistence type="predicted"/>
<keyword evidence="2" id="KW-1003">Cell membrane</keyword>
<dbReference type="GO" id="GO:0005886">
    <property type="term" value="C:plasma membrane"/>
    <property type="evidence" value="ECO:0007669"/>
    <property type="project" value="UniProtKB-SubCell"/>
</dbReference>
<organism evidence="9 10">
    <name type="scientific">Runella rosea</name>
    <dbReference type="NCBI Taxonomy" id="2259595"/>
    <lineage>
        <taxon>Bacteria</taxon>
        <taxon>Pseudomonadati</taxon>
        <taxon>Bacteroidota</taxon>
        <taxon>Cytophagia</taxon>
        <taxon>Cytophagales</taxon>
        <taxon>Spirosomataceae</taxon>
        <taxon>Runella</taxon>
    </lineage>
</organism>
<dbReference type="Pfam" id="PF12704">
    <property type="entry name" value="MacB_PCD"/>
    <property type="match status" value="2"/>
</dbReference>
<keyword evidence="4 6" id="KW-1133">Transmembrane helix</keyword>
<feature type="transmembrane region" description="Helical" evidence="6">
    <location>
        <begin position="351"/>
        <end position="372"/>
    </location>
</feature>
<name>A0A344TLT3_9BACT</name>